<name>A0A844QI00_9HYPH</name>
<dbReference type="InterPro" id="IPR004675">
    <property type="entry name" value="AhpD_core"/>
</dbReference>
<evidence type="ECO:0000313" key="2">
    <source>
        <dbReference type="EMBL" id="MVA99112.1"/>
    </source>
</evidence>
<feature type="domain" description="Carboxymuconolactone decarboxylase-like" evidence="1">
    <location>
        <begin position="12"/>
        <end position="93"/>
    </location>
</feature>
<reference evidence="2 3" key="1">
    <citation type="submission" date="2019-12" db="EMBL/GenBank/DDBJ databases">
        <title>Nitratireductor arenosus sp. nov., Isolated from sea sand, Jeju island, South Korea.</title>
        <authorList>
            <person name="Kim W."/>
        </authorList>
    </citation>
    <scope>NUCLEOTIDE SEQUENCE [LARGE SCALE GENOMIC DNA]</scope>
    <source>
        <strain evidence="2 3">CAU 1489</strain>
    </source>
</reference>
<dbReference type="InterPro" id="IPR029032">
    <property type="entry name" value="AhpD-like"/>
</dbReference>
<dbReference type="RefSeq" id="WP_156714069.1">
    <property type="nucleotide sequence ID" value="NZ_WPHG01000004.1"/>
</dbReference>
<evidence type="ECO:0000259" key="1">
    <source>
        <dbReference type="Pfam" id="PF02627"/>
    </source>
</evidence>
<dbReference type="Proteomes" id="UP000463224">
    <property type="component" value="Unassembled WGS sequence"/>
</dbReference>
<sequence length="154" mass="17625">MQQRLDYWKTEPALLKIVLELDTAVKQSGLDIGLVHLVKLRASQINGCAYCVDMHSREARRDGESEQRVQLVSAWRESPLFSPRERAAFEWTERLTRIADGPVEDEQYEAVSRHFSKSELVKLTVLIGVINIWNRIAIPFRTIHPVVDGESRAA</sequence>
<dbReference type="Gene3D" id="1.20.1290.10">
    <property type="entry name" value="AhpD-like"/>
    <property type="match status" value="1"/>
</dbReference>
<dbReference type="PANTHER" id="PTHR34846:SF10">
    <property type="entry name" value="CYTOPLASMIC PROTEIN"/>
    <property type="match status" value="1"/>
</dbReference>
<dbReference type="NCBIfam" id="TIGR00778">
    <property type="entry name" value="ahpD_dom"/>
    <property type="match status" value="1"/>
</dbReference>
<dbReference type="EMBL" id="WPHG01000004">
    <property type="protein sequence ID" value="MVA99112.1"/>
    <property type="molecule type" value="Genomic_DNA"/>
</dbReference>
<protein>
    <submittedName>
        <fullName evidence="2">Carboxymuconolactone decarboxylase family protein</fullName>
    </submittedName>
</protein>
<dbReference type="AlphaFoldDB" id="A0A844QI00"/>
<dbReference type="Pfam" id="PF02627">
    <property type="entry name" value="CMD"/>
    <property type="match status" value="1"/>
</dbReference>
<dbReference type="SUPFAM" id="SSF69118">
    <property type="entry name" value="AhpD-like"/>
    <property type="match status" value="1"/>
</dbReference>
<dbReference type="InterPro" id="IPR003779">
    <property type="entry name" value="CMD-like"/>
</dbReference>
<gene>
    <name evidence="2" type="ORF">GN330_17830</name>
</gene>
<organism evidence="2 3">
    <name type="scientific">Nitratireductor arenosus</name>
    <dbReference type="NCBI Taxonomy" id="2682096"/>
    <lineage>
        <taxon>Bacteria</taxon>
        <taxon>Pseudomonadati</taxon>
        <taxon>Pseudomonadota</taxon>
        <taxon>Alphaproteobacteria</taxon>
        <taxon>Hyphomicrobiales</taxon>
        <taxon>Phyllobacteriaceae</taxon>
        <taxon>Nitratireductor</taxon>
    </lineage>
</organism>
<keyword evidence="3" id="KW-1185">Reference proteome</keyword>
<comment type="caution">
    <text evidence="2">The sequence shown here is derived from an EMBL/GenBank/DDBJ whole genome shotgun (WGS) entry which is preliminary data.</text>
</comment>
<dbReference type="GO" id="GO:0051920">
    <property type="term" value="F:peroxiredoxin activity"/>
    <property type="evidence" value="ECO:0007669"/>
    <property type="project" value="InterPro"/>
</dbReference>
<evidence type="ECO:0000313" key="3">
    <source>
        <dbReference type="Proteomes" id="UP000463224"/>
    </source>
</evidence>
<dbReference type="PANTHER" id="PTHR34846">
    <property type="entry name" value="4-CARBOXYMUCONOLACTONE DECARBOXYLASE FAMILY PROTEIN (AFU_ORTHOLOGUE AFUA_6G11590)"/>
    <property type="match status" value="1"/>
</dbReference>
<accession>A0A844QI00</accession>
<proteinExistence type="predicted"/>